<dbReference type="Proteomes" id="UP000232229">
    <property type="component" value="Chromosome"/>
</dbReference>
<evidence type="ECO:0000313" key="2">
    <source>
        <dbReference type="Proteomes" id="UP000232229"/>
    </source>
</evidence>
<gene>
    <name evidence="1" type="ORF">CK556_03335</name>
</gene>
<dbReference type="RefSeq" id="WP_027875478.1">
    <property type="nucleotide sequence ID" value="NZ_CP023173.1"/>
</dbReference>
<dbReference type="EMBL" id="CP023173">
    <property type="protein sequence ID" value="ASZ09361.1"/>
    <property type="molecule type" value="Genomic_DNA"/>
</dbReference>
<proteinExistence type="predicted"/>
<dbReference type="STRING" id="1336232.GCA_000518825_01006"/>
<name>A0A249SPF3_9MOLU</name>
<protein>
    <submittedName>
        <fullName evidence="1">Uncharacterized protein</fullName>
    </submittedName>
</protein>
<evidence type="ECO:0000313" key="1">
    <source>
        <dbReference type="EMBL" id="ASZ09361.1"/>
    </source>
</evidence>
<dbReference type="KEGG" id="mchc:CK556_03335"/>
<sequence length="110" mass="13300">MKYFKSICIFILVISGGTTLFFAVKEMQLFKVKENSNELKKVEFTENEWRQFISRNGNIDEDMFKCIFLLKLQSQKFMGNIDFIFEKNKIVIKLSNEFTSYKWYYKLDKE</sequence>
<organism evidence="1 2">
    <name type="scientific">Mesoplasma chauliocola</name>
    <dbReference type="NCBI Taxonomy" id="216427"/>
    <lineage>
        <taxon>Bacteria</taxon>
        <taxon>Bacillati</taxon>
        <taxon>Mycoplasmatota</taxon>
        <taxon>Mollicutes</taxon>
        <taxon>Entomoplasmatales</taxon>
        <taxon>Entomoplasmataceae</taxon>
        <taxon>Mesoplasma</taxon>
    </lineage>
</organism>
<accession>A0A249SPF3</accession>
<keyword evidence="2" id="KW-1185">Reference proteome</keyword>
<dbReference type="AlphaFoldDB" id="A0A249SPF3"/>
<reference evidence="1 2" key="1">
    <citation type="submission" date="2017-08" db="EMBL/GenBank/DDBJ databases">
        <title>Complete Genome Sequence of Mesoplasma chauliocola.</title>
        <authorList>
            <person name="Knight T.F.Jr."/>
            <person name="Citino T."/>
        </authorList>
    </citation>
    <scope>NUCLEOTIDE SEQUENCE [LARGE SCALE GENOMIC DNA]</scope>
    <source>
        <strain evidence="1 2">CHPA-2</strain>
    </source>
</reference>